<dbReference type="Proteomes" id="UP000499080">
    <property type="component" value="Unassembled WGS sequence"/>
</dbReference>
<organism evidence="1 2">
    <name type="scientific">Araneus ventricosus</name>
    <name type="common">Orbweaver spider</name>
    <name type="synonym">Epeira ventricosa</name>
    <dbReference type="NCBI Taxonomy" id="182803"/>
    <lineage>
        <taxon>Eukaryota</taxon>
        <taxon>Metazoa</taxon>
        <taxon>Ecdysozoa</taxon>
        <taxon>Arthropoda</taxon>
        <taxon>Chelicerata</taxon>
        <taxon>Arachnida</taxon>
        <taxon>Araneae</taxon>
        <taxon>Araneomorphae</taxon>
        <taxon>Entelegynae</taxon>
        <taxon>Araneoidea</taxon>
        <taxon>Araneidae</taxon>
        <taxon>Araneus</taxon>
    </lineage>
</organism>
<dbReference type="AlphaFoldDB" id="A0A4Y2HEM3"/>
<dbReference type="EMBL" id="BGPR01001887">
    <property type="protein sequence ID" value="GBM63744.1"/>
    <property type="molecule type" value="Genomic_DNA"/>
</dbReference>
<proteinExistence type="predicted"/>
<sequence>MMLLKFTFVTLNILSDSFFLLLWILSPLSLELLRIEIDLMTPVHFSDHSNTVTDKSANEELLVVEDRDGSADQRETKLLQCVATPDVCTRNCGTDPWQHYITEQNEL</sequence>
<name>A0A4Y2HEM3_ARAVE</name>
<accession>A0A4Y2HEM3</accession>
<protein>
    <submittedName>
        <fullName evidence="1">Uncharacterized protein</fullName>
    </submittedName>
</protein>
<evidence type="ECO:0000313" key="2">
    <source>
        <dbReference type="Proteomes" id="UP000499080"/>
    </source>
</evidence>
<reference evidence="1 2" key="1">
    <citation type="journal article" date="2019" name="Sci. Rep.">
        <title>Orb-weaving spider Araneus ventricosus genome elucidates the spidroin gene catalogue.</title>
        <authorList>
            <person name="Kono N."/>
            <person name="Nakamura H."/>
            <person name="Ohtoshi R."/>
            <person name="Moran D.A.P."/>
            <person name="Shinohara A."/>
            <person name="Yoshida Y."/>
            <person name="Fujiwara M."/>
            <person name="Mori M."/>
            <person name="Tomita M."/>
            <person name="Arakawa K."/>
        </authorList>
    </citation>
    <scope>NUCLEOTIDE SEQUENCE [LARGE SCALE GENOMIC DNA]</scope>
</reference>
<keyword evidence="2" id="KW-1185">Reference proteome</keyword>
<comment type="caution">
    <text evidence="1">The sequence shown here is derived from an EMBL/GenBank/DDBJ whole genome shotgun (WGS) entry which is preliminary data.</text>
</comment>
<evidence type="ECO:0000313" key="1">
    <source>
        <dbReference type="EMBL" id="GBM63744.1"/>
    </source>
</evidence>
<gene>
    <name evidence="1" type="ORF">AVEN_275771_1</name>
</gene>